<comment type="caution">
    <text evidence="13">The sequence shown here is derived from an EMBL/GenBank/DDBJ whole genome shotgun (WGS) entry which is preliminary data.</text>
</comment>
<organism evidence="13">
    <name type="scientific">mine drainage metagenome</name>
    <dbReference type="NCBI Taxonomy" id="410659"/>
    <lineage>
        <taxon>unclassified sequences</taxon>
        <taxon>metagenomes</taxon>
        <taxon>ecological metagenomes</taxon>
    </lineage>
</organism>
<dbReference type="SUPFAM" id="SSF51391">
    <property type="entry name" value="Thiamin phosphate synthase"/>
    <property type="match status" value="1"/>
</dbReference>
<dbReference type="InterPro" id="IPR022998">
    <property type="entry name" value="ThiamineP_synth_TenI"/>
</dbReference>
<gene>
    <name evidence="13" type="primary">mutT_1</name>
    <name evidence="13" type="ORF">GALL_380040</name>
</gene>
<dbReference type="InterPro" id="IPR020476">
    <property type="entry name" value="Nudix_hydrolase"/>
</dbReference>
<keyword evidence="4" id="KW-0235">DNA replication</keyword>
<dbReference type="InterPro" id="IPR036206">
    <property type="entry name" value="ThiamineP_synth_sf"/>
</dbReference>
<keyword evidence="3" id="KW-0515">Mutator protein</keyword>
<dbReference type="SUPFAM" id="SSF55811">
    <property type="entry name" value="Nudix"/>
    <property type="match status" value="1"/>
</dbReference>
<dbReference type="EC" id="3.6.1.55" evidence="11"/>
<dbReference type="Gene3D" id="3.90.79.10">
    <property type="entry name" value="Nucleoside Triphosphate Pyrophosphohydrolase"/>
    <property type="match status" value="1"/>
</dbReference>
<evidence type="ECO:0000256" key="3">
    <source>
        <dbReference type="ARBA" id="ARBA00022457"/>
    </source>
</evidence>
<evidence type="ECO:0000256" key="2">
    <source>
        <dbReference type="ARBA" id="ARBA00005582"/>
    </source>
</evidence>
<evidence type="ECO:0000259" key="12">
    <source>
        <dbReference type="PROSITE" id="PS51462"/>
    </source>
</evidence>
<evidence type="ECO:0000256" key="1">
    <source>
        <dbReference type="ARBA" id="ARBA00001946"/>
    </source>
</evidence>
<feature type="domain" description="Nudix hydrolase" evidence="12">
    <location>
        <begin position="5"/>
        <end position="132"/>
    </location>
</feature>
<comment type="catalytic activity">
    <reaction evidence="10">
        <text>8-oxo-dGTP + H2O = 8-oxo-dGMP + diphosphate + H(+)</text>
        <dbReference type="Rhea" id="RHEA:31575"/>
        <dbReference type="ChEBI" id="CHEBI:15377"/>
        <dbReference type="ChEBI" id="CHEBI:15378"/>
        <dbReference type="ChEBI" id="CHEBI:33019"/>
        <dbReference type="ChEBI" id="CHEBI:63224"/>
        <dbReference type="ChEBI" id="CHEBI:77896"/>
        <dbReference type="EC" id="3.6.1.55"/>
    </reaction>
</comment>
<dbReference type="Pfam" id="PF02581">
    <property type="entry name" value="TMP-TENI"/>
    <property type="match status" value="1"/>
</dbReference>
<protein>
    <recommendedName>
        <fullName evidence="11">8-oxo-dGTP diphosphatase</fullName>
        <ecNumber evidence="11">3.6.1.55</ecNumber>
    </recommendedName>
</protein>
<dbReference type="PROSITE" id="PS51462">
    <property type="entry name" value="NUDIX"/>
    <property type="match status" value="1"/>
</dbReference>
<evidence type="ECO:0000256" key="10">
    <source>
        <dbReference type="ARBA" id="ARBA00035861"/>
    </source>
</evidence>
<dbReference type="InterPro" id="IPR003561">
    <property type="entry name" value="Mutator_MutT"/>
</dbReference>
<keyword evidence="7 13" id="KW-0378">Hydrolase</keyword>
<keyword evidence="5" id="KW-0479">Metal-binding</keyword>
<dbReference type="InterPro" id="IPR020084">
    <property type="entry name" value="NUDIX_hydrolase_CS"/>
</dbReference>
<dbReference type="PANTHER" id="PTHR47707">
    <property type="entry name" value="8-OXO-DGTP DIPHOSPHATASE"/>
    <property type="match status" value="1"/>
</dbReference>
<dbReference type="GO" id="GO:0009228">
    <property type="term" value="P:thiamine biosynthetic process"/>
    <property type="evidence" value="ECO:0007669"/>
    <property type="project" value="UniProtKB-KW"/>
</dbReference>
<dbReference type="InterPro" id="IPR013785">
    <property type="entry name" value="Aldolase_TIM"/>
</dbReference>
<dbReference type="NCBIfam" id="TIGR00586">
    <property type="entry name" value="mutt"/>
    <property type="match status" value="1"/>
</dbReference>
<comment type="similarity">
    <text evidence="2">Belongs to the Nudix hydrolase family.</text>
</comment>
<dbReference type="InterPro" id="IPR015797">
    <property type="entry name" value="NUDIX_hydrolase-like_dom_sf"/>
</dbReference>
<dbReference type="CDD" id="cd00564">
    <property type="entry name" value="TMP_TenI"/>
    <property type="match status" value="1"/>
</dbReference>
<dbReference type="GO" id="GO:0044715">
    <property type="term" value="F:8-oxo-dGDP phosphatase activity"/>
    <property type="evidence" value="ECO:0007669"/>
    <property type="project" value="TreeGrafter"/>
</dbReference>
<dbReference type="GO" id="GO:0035539">
    <property type="term" value="F:8-oxo-7,8-dihydrodeoxyguanosine triphosphate pyrophosphatase activity"/>
    <property type="evidence" value="ECO:0007669"/>
    <property type="project" value="UniProtKB-EC"/>
</dbReference>
<accession>A0A1J5QAN3</accession>
<keyword evidence="8" id="KW-0460">Magnesium</keyword>
<dbReference type="GO" id="GO:0008413">
    <property type="term" value="F:8-oxo-7,8-dihydroguanosine triphosphate pyrophosphatase activity"/>
    <property type="evidence" value="ECO:0007669"/>
    <property type="project" value="InterPro"/>
</dbReference>
<evidence type="ECO:0000256" key="7">
    <source>
        <dbReference type="ARBA" id="ARBA00022801"/>
    </source>
</evidence>
<dbReference type="GO" id="GO:0044716">
    <property type="term" value="F:8-oxo-GDP phosphatase activity"/>
    <property type="evidence" value="ECO:0007669"/>
    <property type="project" value="TreeGrafter"/>
</dbReference>
<dbReference type="GO" id="GO:0006281">
    <property type="term" value="P:DNA repair"/>
    <property type="evidence" value="ECO:0007669"/>
    <property type="project" value="UniProtKB-KW"/>
</dbReference>
<evidence type="ECO:0000256" key="6">
    <source>
        <dbReference type="ARBA" id="ARBA00022763"/>
    </source>
</evidence>
<keyword evidence="6" id="KW-0227">DNA damage</keyword>
<dbReference type="CDD" id="cd03425">
    <property type="entry name" value="NUDIX_MutT_NudA_like"/>
    <property type="match status" value="1"/>
</dbReference>
<dbReference type="GO" id="GO:0006260">
    <property type="term" value="P:DNA replication"/>
    <property type="evidence" value="ECO:0007669"/>
    <property type="project" value="UniProtKB-KW"/>
</dbReference>
<evidence type="ECO:0000256" key="9">
    <source>
        <dbReference type="ARBA" id="ARBA00023204"/>
    </source>
</evidence>
<dbReference type="PANTHER" id="PTHR47707:SF1">
    <property type="entry name" value="NUDIX HYDROLASE FAMILY PROTEIN"/>
    <property type="match status" value="1"/>
</dbReference>
<dbReference type="NCBIfam" id="NF006530">
    <property type="entry name" value="PRK08999.1"/>
    <property type="match status" value="1"/>
</dbReference>
<evidence type="ECO:0000256" key="8">
    <source>
        <dbReference type="ARBA" id="ARBA00022842"/>
    </source>
</evidence>
<evidence type="ECO:0000256" key="4">
    <source>
        <dbReference type="ARBA" id="ARBA00022705"/>
    </source>
</evidence>
<sequence length="314" mass="34275">MAVPETVEAAVAVILRENGQVLLGQRPEGKPWAGWWEFPGGKIEAGETPMHALQRELQEELGIEAVDATPWLTRTFAYPERTVKLRFFTVRRWVGEPHGRENQQLSWQSLSALTVGPLLPANEPLIGALLLPSVYAITDLAAMGEQRFFPALQRALEHGLRLIQVRENQLDQPALAAFARRVAGLCRPYGARVLLNGEVSLARLAGVDGVHLSAGRLLDLQQKPEGLLCAASCHDEQELARAAGLGLDFVLLSPVLRTQSHPEATPLGWERFAQMLTDYPLPVYALGGLQPAELGAARVHGAHGIAMQRAAWLA</sequence>
<keyword evidence="9" id="KW-0234">DNA repair</keyword>
<evidence type="ECO:0000256" key="5">
    <source>
        <dbReference type="ARBA" id="ARBA00022723"/>
    </source>
</evidence>
<evidence type="ECO:0000313" key="13">
    <source>
        <dbReference type="EMBL" id="OIQ80250.1"/>
    </source>
</evidence>
<dbReference type="GO" id="GO:0046872">
    <property type="term" value="F:metal ion binding"/>
    <property type="evidence" value="ECO:0007669"/>
    <property type="project" value="UniProtKB-KW"/>
</dbReference>
<dbReference type="InterPro" id="IPR000086">
    <property type="entry name" value="NUDIX_hydrolase_dom"/>
</dbReference>
<dbReference type="PRINTS" id="PR00502">
    <property type="entry name" value="NUDIXFAMILY"/>
</dbReference>
<proteinExistence type="inferred from homology"/>
<dbReference type="Gene3D" id="3.20.20.70">
    <property type="entry name" value="Aldolase class I"/>
    <property type="match status" value="1"/>
</dbReference>
<dbReference type="PROSITE" id="PS00893">
    <property type="entry name" value="NUDIX_BOX"/>
    <property type="match status" value="1"/>
</dbReference>
<dbReference type="AlphaFoldDB" id="A0A1J5QAN3"/>
<evidence type="ECO:0000256" key="11">
    <source>
        <dbReference type="ARBA" id="ARBA00038905"/>
    </source>
</evidence>
<name>A0A1J5QAN3_9ZZZZ</name>
<dbReference type="InterPro" id="IPR047127">
    <property type="entry name" value="MutT-like"/>
</dbReference>
<reference evidence="13" key="1">
    <citation type="submission" date="2016-10" db="EMBL/GenBank/DDBJ databases">
        <title>Sequence of Gallionella enrichment culture.</title>
        <authorList>
            <person name="Poehlein A."/>
            <person name="Muehling M."/>
            <person name="Daniel R."/>
        </authorList>
    </citation>
    <scope>NUCLEOTIDE SEQUENCE</scope>
</reference>
<comment type="cofactor">
    <cofactor evidence="1">
        <name>Mg(2+)</name>
        <dbReference type="ChEBI" id="CHEBI:18420"/>
    </cofactor>
</comment>
<dbReference type="Pfam" id="PF00293">
    <property type="entry name" value="NUDIX"/>
    <property type="match status" value="1"/>
</dbReference>
<dbReference type="EMBL" id="MLJW01001087">
    <property type="protein sequence ID" value="OIQ80250.1"/>
    <property type="molecule type" value="Genomic_DNA"/>
</dbReference>